<dbReference type="InterPro" id="IPR017871">
    <property type="entry name" value="ABC_transporter-like_CS"/>
</dbReference>
<sequence length="233" mass="25658">TPGTFFSFMAAVIMLYEPVKKLSKLNNSIQQGLAATDRVFDIIDKESDIREHHNPVDIKPELHRVTFKNVFFKYDNAMVLENINLDVKAGEILALVGMSGGGKTSLVNLIPRLYDVTEGSILIDGIDIRKASISSLRNQIAIVTQDPILFNDTIRNNIAYGNQNAANREIEGAAKAAFAYDFIQRFPDKFDTSIGELGGRLSGGEKQRICIARALLKDAPILILDEATSSLDS</sequence>
<name>X0Y0C2_9ZZZZ</name>
<dbReference type="Gene3D" id="3.40.50.300">
    <property type="entry name" value="P-loop containing nucleotide triphosphate hydrolases"/>
    <property type="match status" value="1"/>
</dbReference>
<proteinExistence type="predicted"/>
<dbReference type="PROSITE" id="PS00211">
    <property type="entry name" value="ABC_TRANSPORTER_1"/>
    <property type="match status" value="1"/>
</dbReference>
<dbReference type="SUPFAM" id="SSF52540">
    <property type="entry name" value="P-loop containing nucleoside triphosphate hydrolases"/>
    <property type="match status" value="1"/>
</dbReference>
<gene>
    <name evidence="6" type="ORF">S01H1_77161</name>
</gene>
<dbReference type="GO" id="GO:0005524">
    <property type="term" value="F:ATP binding"/>
    <property type="evidence" value="ECO:0007669"/>
    <property type="project" value="InterPro"/>
</dbReference>
<evidence type="ECO:0000256" key="1">
    <source>
        <dbReference type="ARBA" id="ARBA00004141"/>
    </source>
</evidence>
<keyword evidence="3" id="KW-1133">Transmembrane helix</keyword>
<dbReference type="PROSITE" id="PS50893">
    <property type="entry name" value="ABC_TRANSPORTER_2"/>
    <property type="match status" value="1"/>
</dbReference>
<dbReference type="InterPro" id="IPR003439">
    <property type="entry name" value="ABC_transporter-like_ATP-bd"/>
</dbReference>
<dbReference type="PANTHER" id="PTHR24221">
    <property type="entry name" value="ATP-BINDING CASSETTE SUB-FAMILY B"/>
    <property type="match status" value="1"/>
</dbReference>
<evidence type="ECO:0000256" key="2">
    <source>
        <dbReference type="ARBA" id="ARBA00022692"/>
    </source>
</evidence>
<dbReference type="InterPro" id="IPR039421">
    <property type="entry name" value="Type_1_exporter"/>
</dbReference>
<evidence type="ECO:0000259" key="5">
    <source>
        <dbReference type="PROSITE" id="PS50893"/>
    </source>
</evidence>
<evidence type="ECO:0000256" key="4">
    <source>
        <dbReference type="ARBA" id="ARBA00023136"/>
    </source>
</evidence>
<dbReference type="EMBL" id="BARS01051842">
    <property type="protein sequence ID" value="GAG49219.1"/>
    <property type="molecule type" value="Genomic_DNA"/>
</dbReference>
<feature type="non-terminal residue" evidence="6">
    <location>
        <position position="233"/>
    </location>
</feature>
<keyword evidence="2" id="KW-0812">Transmembrane</keyword>
<dbReference type="InterPro" id="IPR036640">
    <property type="entry name" value="ABC1_TM_sf"/>
</dbReference>
<comment type="caution">
    <text evidence="6">The sequence shown here is derived from an EMBL/GenBank/DDBJ whole genome shotgun (WGS) entry which is preliminary data.</text>
</comment>
<reference evidence="6" key="1">
    <citation type="journal article" date="2014" name="Front. Microbiol.">
        <title>High frequency of phylogenetically diverse reductive dehalogenase-homologous genes in deep subseafloor sedimentary metagenomes.</title>
        <authorList>
            <person name="Kawai M."/>
            <person name="Futagami T."/>
            <person name="Toyoda A."/>
            <person name="Takaki Y."/>
            <person name="Nishi S."/>
            <person name="Hori S."/>
            <person name="Arai W."/>
            <person name="Tsubouchi T."/>
            <person name="Morono Y."/>
            <person name="Uchiyama I."/>
            <person name="Ito T."/>
            <person name="Fujiyama A."/>
            <person name="Inagaki F."/>
            <person name="Takami H."/>
        </authorList>
    </citation>
    <scope>NUCLEOTIDE SEQUENCE</scope>
    <source>
        <strain evidence="6">Expedition CK06-06</strain>
    </source>
</reference>
<protein>
    <recommendedName>
        <fullName evidence="5">ABC transporter domain-containing protein</fullName>
    </recommendedName>
</protein>
<dbReference type="GO" id="GO:0016020">
    <property type="term" value="C:membrane"/>
    <property type="evidence" value="ECO:0007669"/>
    <property type="project" value="UniProtKB-SubCell"/>
</dbReference>
<dbReference type="GO" id="GO:0034040">
    <property type="term" value="F:ATPase-coupled lipid transmembrane transporter activity"/>
    <property type="evidence" value="ECO:0007669"/>
    <property type="project" value="TreeGrafter"/>
</dbReference>
<dbReference type="Gene3D" id="1.20.1560.10">
    <property type="entry name" value="ABC transporter type 1, transmembrane domain"/>
    <property type="match status" value="1"/>
</dbReference>
<evidence type="ECO:0000256" key="3">
    <source>
        <dbReference type="ARBA" id="ARBA00022989"/>
    </source>
</evidence>
<keyword evidence="4" id="KW-0472">Membrane</keyword>
<feature type="domain" description="ABC transporter" evidence="5">
    <location>
        <begin position="65"/>
        <end position="233"/>
    </location>
</feature>
<dbReference type="SUPFAM" id="SSF90123">
    <property type="entry name" value="ABC transporter transmembrane region"/>
    <property type="match status" value="1"/>
</dbReference>
<accession>X0Y0C2</accession>
<dbReference type="Pfam" id="PF00005">
    <property type="entry name" value="ABC_tran"/>
    <property type="match status" value="1"/>
</dbReference>
<organism evidence="6">
    <name type="scientific">marine sediment metagenome</name>
    <dbReference type="NCBI Taxonomy" id="412755"/>
    <lineage>
        <taxon>unclassified sequences</taxon>
        <taxon>metagenomes</taxon>
        <taxon>ecological metagenomes</taxon>
    </lineage>
</organism>
<feature type="non-terminal residue" evidence="6">
    <location>
        <position position="1"/>
    </location>
</feature>
<dbReference type="InterPro" id="IPR027417">
    <property type="entry name" value="P-loop_NTPase"/>
</dbReference>
<comment type="subcellular location">
    <subcellularLocation>
        <location evidence="1">Membrane</location>
        <topology evidence="1">Multi-pass membrane protein</topology>
    </subcellularLocation>
</comment>
<dbReference type="AlphaFoldDB" id="X0Y0C2"/>
<dbReference type="PANTHER" id="PTHR24221:SF654">
    <property type="entry name" value="ATP-BINDING CASSETTE SUB-FAMILY B MEMBER 6"/>
    <property type="match status" value="1"/>
</dbReference>
<evidence type="ECO:0000313" key="6">
    <source>
        <dbReference type="EMBL" id="GAG49219.1"/>
    </source>
</evidence>
<dbReference type="GO" id="GO:0016887">
    <property type="term" value="F:ATP hydrolysis activity"/>
    <property type="evidence" value="ECO:0007669"/>
    <property type="project" value="InterPro"/>
</dbReference>